<protein>
    <recommendedName>
        <fullName evidence="4">Secreted protein</fullName>
    </recommendedName>
</protein>
<sequence length="177" mass="19206">MFRAYNLIAASIATLACGTALALSRGSVRINTREVAGVLYACLPEGTKDVSVWSADVTEFVSGATAPVAKPPTPFTRWIIRLKSGAKPLVLSQGQCLAFGQHIDGYEQGDTIYPLEAGKTYNFSLRAVDPPNDFLGGQDYVGVFCVRRNDDHSLSYLPFIYQTDGSVTYPQCSKANR</sequence>
<name>A0ABS2K317_9GAMM</name>
<organism evidence="2 3">
    <name type="scientific">Dyella flava</name>
    <dbReference type="NCBI Taxonomy" id="1920170"/>
    <lineage>
        <taxon>Bacteria</taxon>
        <taxon>Pseudomonadati</taxon>
        <taxon>Pseudomonadota</taxon>
        <taxon>Gammaproteobacteria</taxon>
        <taxon>Lysobacterales</taxon>
        <taxon>Rhodanobacteraceae</taxon>
        <taxon>Dyella</taxon>
    </lineage>
</organism>
<feature type="signal peptide" evidence="1">
    <location>
        <begin position="1"/>
        <end position="22"/>
    </location>
</feature>
<dbReference type="RefSeq" id="WP_204681047.1">
    <property type="nucleotide sequence ID" value="NZ_BSNR01000015.1"/>
</dbReference>
<feature type="chain" id="PRO_5045836046" description="Secreted protein" evidence="1">
    <location>
        <begin position="23"/>
        <end position="177"/>
    </location>
</feature>
<keyword evidence="3" id="KW-1185">Reference proteome</keyword>
<evidence type="ECO:0000313" key="2">
    <source>
        <dbReference type="EMBL" id="MBM7125529.1"/>
    </source>
</evidence>
<evidence type="ECO:0000313" key="3">
    <source>
        <dbReference type="Proteomes" id="UP001430149"/>
    </source>
</evidence>
<dbReference type="PROSITE" id="PS51257">
    <property type="entry name" value="PROKAR_LIPOPROTEIN"/>
    <property type="match status" value="1"/>
</dbReference>
<keyword evidence="1" id="KW-0732">Signal</keyword>
<accession>A0ABS2K317</accession>
<reference evidence="2" key="1">
    <citation type="submission" date="2020-10" db="EMBL/GenBank/DDBJ databases">
        <title>Phylogeny of dyella-like bacteria.</title>
        <authorList>
            <person name="Fu J."/>
        </authorList>
    </citation>
    <scope>NUCLEOTIDE SEQUENCE</scope>
    <source>
        <strain evidence="2">DHOC52</strain>
    </source>
</reference>
<gene>
    <name evidence="2" type="ORF">ISP19_09070</name>
</gene>
<evidence type="ECO:0008006" key="4">
    <source>
        <dbReference type="Google" id="ProtNLM"/>
    </source>
</evidence>
<comment type="caution">
    <text evidence="2">The sequence shown here is derived from an EMBL/GenBank/DDBJ whole genome shotgun (WGS) entry which is preliminary data.</text>
</comment>
<dbReference type="EMBL" id="JADIKE010000034">
    <property type="protein sequence ID" value="MBM7125529.1"/>
    <property type="molecule type" value="Genomic_DNA"/>
</dbReference>
<evidence type="ECO:0000256" key="1">
    <source>
        <dbReference type="SAM" id="SignalP"/>
    </source>
</evidence>
<proteinExistence type="predicted"/>
<dbReference type="Proteomes" id="UP001430149">
    <property type="component" value="Unassembled WGS sequence"/>
</dbReference>